<evidence type="ECO:0000313" key="2">
    <source>
        <dbReference type="Proteomes" id="UP000789524"/>
    </source>
</evidence>
<organism evidence="1 2">
    <name type="scientific">Danaus chrysippus</name>
    <name type="common">African queen</name>
    <dbReference type="NCBI Taxonomy" id="151541"/>
    <lineage>
        <taxon>Eukaryota</taxon>
        <taxon>Metazoa</taxon>
        <taxon>Ecdysozoa</taxon>
        <taxon>Arthropoda</taxon>
        <taxon>Hexapoda</taxon>
        <taxon>Insecta</taxon>
        <taxon>Pterygota</taxon>
        <taxon>Neoptera</taxon>
        <taxon>Endopterygota</taxon>
        <taxon>Lepidoptera</taxon>
        <taxon>Glossata</taxon>
        <taxon>Ditrysia</taxon>
        <taxon>Papilionoidea</taxon>
        <taxon>Nymphalidae</taxon>
        <taxon>Danainae</taxon>
        <taxon>Danaini</taxon>
        <taxon>Danaina</taxon>
        <taxon>Danaus</taxon>
        <taxon>Anosia</taxon>
    </lineage>
</organism>
<comment type="caution">
    <text evidence="1">The sequence shown here is derived from an EMBL/GenBank/DDBJ whole genome shotgun (WGS) entry which is preliminary data.</text>
</comment>
<evidence type="ECO:0000313" key="1">
    <source>
        <dbReference type="EMBL" id="CAG9576953.1"/>
    </source>
</evidence>
<dbReference type="EMBL" id="CAKASE010000075">
    <property type="protein sequence ID" value="CAG9576953.1"/>
    <property type="molecule type" value="Genomic_DNA"/>
</dbReference>
<keyword evidence="2" id="KW-1185">Reference proteome</keyword>
<accession>A0A8J2QZC2</accession>
<proteinExistence type="predicted"/>
<dbReference type="AlphaFoldDB" id="A0A8J2QZC2"/>
<protein>
    <submittedName>
        <fullName evidence="1">(African queen) hypothetical protein</fullName>
    </submittedName>
</protein>
<sequence>MCTQGELSDGGVCMVMWVMNELSGPPYGTPVLLLVVDHFCVSGDVSEAPALYWRPCRGLGAKGDSAPLTQMLDQ</sequence>
<reference evidence="1" key="1">
    <citation type="submission" date="2021-09" db="EMBL/GenBank/DDBJ databases">
        <authorList>
            <person name="Martin H S."/>
        </authorList>
    </citation>
    <scope>NUCLEOTIDE SEQUENCE</scope>
</reference>
<gene>
    <name evidence="1" type="ORF">DCHRY22_LOCUS12122</name>
</gene>
<name>A0A8J2QZC2_9NEOP</name>
<dbReference type="Proteomes" id="UP000789524">
    <property type="component" value="Unassembled WGS sequence"/>
</dbReference>